<reference evidence="2 3" key="1">
    <citation type="journal article" date="2024" name="G3 (Bethesda)">
        <title>Genome assembly of Hibiscus sabdariffa L. provides insights into metabolisms of medicinal natural products.</title>
        <authorList>
            <person name="Kim T."/>
        </authorList>
    </citation>
    <scope>NUCLEOTIDE SEQUENCE [LARGE SCALE GENOMIC DNA]</scope>
    <source>
        <strain evidence="2">TK-2024</strain>
        <tissue evidence="2">Old leaves</tissue>
    </source>
</reference>
<evidence type="ECO:0000256" key="1">
    <source>
        <dbReference type="SAM" id="Coils"/>
    </source>
</evidence>
<evidence type="ECO:0000313" key="2">
    <source>
        <dbReference type="EMBL" id="KAK8567836.1"/>
    </source>
</evidence>
<sequence>MREANRRQYWWQSPIEELDLSQLLQLKSAMEELKKKVEEEKEKQKLAILNANPRQFYIGNSSGHGVIPNYLPNNSNVPFGANMMGGGYGIPNTMVPTPGYNPIPAQGYNPIPNPNPNPNPALGYNPNPVNPAEEYHVTLEPGYSANPVEVSNVNPAPGHNANLQENDFLDLIGFGSQEFGGGFF</sequence>
<name>A0ABR2EYS1_9ROSI</name>
<feature type="coiled-coil region" evidence="1">
    <location>
        <begin position="20"/>
        <end position="50"/>
    </location>
</feature>
<dbReference type="EMBL" id="JBBPBM010000009">
    <property type="protein sequence ID" value="KAK8567836.1"/>
    <property type="molecule type" value="Genomic_DNA"/>
</dbReference>
<keyword evidence="3" id="KW-1185">Reference proteome</keyword>
<gene>
    <name evidence="2" type="ORF">V6N12_006407</name>
</gene>
<accession>A0ABR2EYS1</accession>
<keyword evidence="1" id="KW-0175">Coiled coil</keyword>
<protein>
    <submittedName>
        <fullName evidence="2">Uncharacterized protein</fullName>
    </submittedName>
</protein>
<organism evidence="2 3">
    <name type="scientific">Hibiscus sabdariffa</name>
    <name type="common">roselle</name>
    <dbReference type="NCBI Taxonomy" id="183260"/>
    <lineage>
        <taxon>Eukaryota</taxon>
        <taxon>Viridiplantae</taxon>
        <taxon>Streptophyta</taxon>
        <taxon>Embryophyta</taxon>
        <taxon>Tracheophyta</taxon>
        <taxon>Spermatophyta</taxon>
        <taxon>Magnoliopsida</taxon>
        <taxon>eudicotyledons</taxon>
        <taxon>Gunneridae</taxon>
        <taxon>Pentapetalae</taxon>
        <taxon>rosids</taxon>
        <taxon>malvids</taxon>
        <taxon>Malvales</taxon>
        <taxon>Malvaceae</taxon>
        <taxon>Malvoideae</taxon>
        <taxon>Hibiscus</taxon>
    </lineage>
</organism>
<comment type="caution">
    <text evidence="2">The sequence shown here is derived from an EMBL/GenBank/DDBJ whole genome shotgun (WGS) entry which is preliminary data.</text>
</comment>
<proteinExistence type="predicted"/>
<dbReference type="Proteomes" id="UP001472677">
    <property type="component" value="Unassembled WGS sequence"/>
</dbReference>
<evidence type="ECO:0000313" key="3">
    <source>
        <dbReference type="Proteomes" id="UP001472677"/>
    </source>
</evidence>